<reference evidence="2 3" key="1">
    <citation type="submission" date="2013-03" db="EMBL/GenBank/DDBJ databases">
        <title>The Genome Sequence of Phialophora europaea CBS 101466.</title>
        <authorList>
            <consortium name="The Broad Institute Genomics Platform"/>
            <person name="Cuomo C."/>
            <person name="de Hoog S."/>
            <person name="Gorbushina A."/>
            <person name="Walker B."/>
            <person name="Young S.K."/>
            <person name="Zeng Q."/>
            <person name="Gargeya S."/>
            <person name="Fitzgerald M."/>
            <person name="Haas B."/>
            <person name="Abouelleil A."/>
            <person name="Allen A.W."/>
            <person name="Alvarado L."/>
            <person name="Arachchi H.M."/>
            <person name="Berlin A.M."/>
            <person name="Chapman S.B."/>
            <person name="Gainer-Dewar J."/>
            <person name="Goldberg J."/>
            <person name="Griggs A."/>
            <person name="Gujja S."/>
            <person name="Hansen M."/>
            <person name="Howarth C."/>
            <person name="Imamovic A."/>
            <person name="Ireland A."/>
            <person name="Larimer J."/>
            <person name="McCowan C."/>
            <person name="Murphy C."/>
            <person name="Pearson M."/>
            <person name="Poon T.W."/>
            <person name="Priest M."/>
            <person name="Roberts A."/>
            <person name="Saif S."/>
            <person name="Shea T."/>
            <person name="Sisk P."/>
            <person name="Sykes S."/>
            <person name="Wortman J."/>
            <person name="Nusbaum C."/>
            <person name="Birren B."/>
        </authorList>
    </citation>
    <scope>NUCLEOTIDE SEQUENCE [LARGE SCALE GENOMIC DNA]</scope>
    <source>
        <strain evidence="2 3">CBS 101466</strain>
    </source>
</reference>
<keyword evidence="3" id="KW-1185">Reference proteome</keyword>
<evidence type="ECO:0000313" key="2">
    <source>
        <dbReference type="EMBL" id="ETN45956.1"/>
    </source>
</evidence>
<dbReference type="InterPro" id="IPR000866">
    <property type="entry name" value="AhpC/TSA"/>
</dbReference>
<dbReference type="Gene3D" id="3.40.30.10">
    <property type="entry name" value="Glutaredoxin"/>
    <property type="match status" value="1"/>
</dbReference>
<dbReference type="PANTHER" id="PTHR42336">
    <property type="entry name" value="THIOREDOXIN DOMAIN-CONTAINING PROTEIN-RELATED"/>
    <property type="match status" value="1"/>
</dbReference>
<sequence>MTAKQEFTSWLFPTKVETKSAPDVNAQAPNTADISFPRSDGKPVVIAFLRHCGCPFAEKTFLLLRKRAEENRDVQCIAVSHSDKPSTDKWVESVGGAANVQVIVDSERKIYGQYGLGVASFWHVLNPWSLGAVFTMAREEKIANRPTESGTRWQTSGVYAVDASGVVKYSHPSATTDDLGDLEAAVKSIKKSTNI</sequence>
<dbReference type="EMBL" id="KB822711">
    <property type="protein sequence ID" value="ETN45956.1"/>
    <property type="molecule type" value="Genomic_DNA"/>
</dbReference>
<dbReference type="InterPro" id="IPR036249">
    <property type="entry name" value="Thioredoxin-like_sf"/>
</dbReference>
<protein>
    <recommendedName>
        <fullName evidence="1">Thioredoxin domain-containing protein</fullName>
    </recommendedName>
</protein>
<name>W2SB58_CYPE1</name>
<feature type="domain" description="Thioredoxin" evidence="1">
    <location>
        <begin position="10"/>
        <end position="191"/>
    </location>
</feature>
<evidence type="ECO:0000259" key="1">
    <source>
        <dbReference type="PROSITE" id="PS51352"/>
    </source>
</evidence>
<dbReference type="PROSITE" id="PS51352">
    <property type="entry name" value="THIOREDOXIN_2"/>
    <property type="match status" value="1"/>
</dbReference>
<dbReference type="Pfam" id="PF00578">
    <property type="entry name" value="AhpC-TSA"/>
    <property type="match status" value="1"/>
</dbReference>
<dbReference type="InParanoid" id="W2SB58"/>
<evidence type="ECO:0000313" key="3">
    <source>
        <dbReference type="Proteomes" id="UP000030752"/>
    </source>
</evidence>
<dbReference type="VEuPathDB" id="FungiDB:HMPREF1541_00138"/>
<dbReference type="InterPro" id="IPR013766">
    <property type="entry name" value="Thioredoxin_domain"/>
</dbReference>
<dbReference type="PANTHER" id="PTHR42336:SF1">
    <property type="entry name" value="ALKYL HYDROPEROXIDE REDUCTASE SUBUNIT C_ THIOL SPECIFIC ANTIOXIDANT DOMAIN-CONTAINING PROTEIN"/>
    <property type="match status" value="1"/>
</dbReference>
<dbReference type="Proteomes" id="UP000030752">
    <property type="component" value="Unassembled WGS sequence"/>
</dbReference>
<dbReference type="SUPFAM" id="SSF52833">
    <property type="entry name" value="Thioredoxin-like"/>
    <property type="match status" value="1"/>
</dbReference>
<dbReference type="GeneID" id="19967477"/>
<accession>W2SB58</accession>
<organism evidence="2 3">
    <name type="scientific">Cyphellophora europaea (strain CBS 101466)</name>
    <name type="common">Phialophora europaea</name>
    <dbReference type="NCBI Taxonomy" id="1220924"/>
    <lineage>
        <taxon>Eukaryota</taxon>
        <taxon>Fungi</taxon>
        <taxon>Dikarya</taxon>
        <taxon>Ascomycota</taxon>
        <taxon>Pezizomycotina</taxon>
        <taxon>Eurotiomycetes</taxon>
        <taxon>Chaetothyriomycetidae</taxon>
        <taxon>Chaetothyriales</taxon>
        <taxon>Cyphellophoraceae</taxon>
        <taxon>Cyphellophora</taxon>
    </lineage>
</organism>
<proteinExistence type="predicted"/>
<dbReference type="eggNOG" id="ENOG502S2R7">
    <property type="taxonomic scope" value="Eukaryota"/>
</dbReference>
<gene>
    <name evidence="2" type="ORF">HMPREF1541_00138</name>
</gene>
<dbReference type="AlphaFoldDB" id="W2SB58"/>
<dbReference type="OrthoDB" id="40334at2759"/>
<dbReference type="RefSeq" id="XP_008710668.1">
    <property type="nucleotide sequence ID" value="XM_008712446.1"/>
</dbReference>
<dbReference type="HOGENOM" id="CLU_072123_2_0_1"/>